<accession>A0AAV9EAD5</accession>
<keyword evidence="4" id="KW-0547">Nucleotide-binding</keyword>
<evidence type="ECO:0000256" key="1">
    <source>
        <dbReference type="ARBA" id="ARBA00008894"/>
    </source>
</evidence>
<feature type="domain" description="Disease resistance N-terminal" evidence="8">
    <location>
        <begin position="5"/>
        <end position="100"/>
    </location>
</feature>
<evidence type="ECO:0000259" key="9">
    <source>
        <dbReference type="Pfam" id="PF23559"/>
    </source>
</evidence>
<evidence type="ECO:0000259" key="7">
    <source>
        <dbReference type="Pfam" id="PF00931"/>
    </source>
</evidence>
<name>A0AAV9EAD5_ACOCL</name>
<dbReference type="CDD" id="cd14798">
    <property type="entry name" value="RX-CC_like"/>
    <property type="match status" value="1"/>
</dbReference>
<dbReference type="InterPro" id="IPR058922">
    <property type="entry name" value="WHD_DRP"/>
</dbReference>
<dbReference type="InterPro" id="IPR038005">
    <property type="entry name" value="RX-like_CC"/>
</dbReference>
<comment type="similarity">
    <text evidence="1">Belongs to the disease resistance NB-LRR family.</text>
</comment>
<feature type="region of interest" description="Disordered" evidence="6">
    <location>
        <begin position="46"/>
        <end position="67"/>
    </location>
</feature>
<dbReference type="Pfam" id="PF00931">
    <property type="entry name" value="NB-ARC"/>
    <property type="match status" value="1"/>
</dbReference>
<dbReference type="SUPFAM" id="SSF52058">
    <property type="entry name" value="L domain-like"/>
    <property type="match status" value="1"/>
</dbReference>
<dbReference type="InterPro" id="IPR055414">
    <property type="entry name" value="LRR_R13L4/SHOC2-like"/>
</dbReference>
<evidence type="ECO:0000256" key="2">
    <source>
        <dbReference type="ARBA" id="ARBA00022614"/>
    </source>
</evidence>
<dbReference type="InterPro" id="IPR041118">
    <property type="entry name" value="Rx_N"/>
</dbReference>
<comment type="caution">
    <text evidence="11">The sequence shown here is derived from an EMBL/GenBank/DDBJ whole genome shotgun (WGS) entry which is preliminary data.</text>
</comment>
<dbReference type="InterPro" id="IPR036388">
    <property type="entry name" value="WH-like_DNA-bd_sf"/>
</dbReference>
<protein>
    <submittedName>
        <fullName evidence="11">Disease resistance protein RPM1</fullName>
    </submittedName>
</protein>
<evidence type="ECO:0000259" key="10">
    <source>
        <dbReference type="Pfam" id="PF23598"/>
    </source>
</evidence>
<evidence type="ECO:0000256" key="3">
    <source>
        <dbReference type="ARBA" id="ARBA00022737"/>
    </source>
</evidence>
<dbReference type="InterPro" id="IPR044974">
    <property type="entry name" value="Disease_R_plants"/>
</dbReference>
<dbReference type="GO" id="GO:0043531">
    <property type="term" value="F:ADP binding"/>
    <property type="evidence" value="ECO:0007669"/>
    <property type="project" value="InterPro"/>
</dbReference>
<evidence type="ECO:0000256" key="4">
    <source>
        <dbReference type="ARBA" id="ARBA00022741"/>
    </source>
</evidence>
<dbReference type="SUPFAM" id="SSF52540">
    <property type="entry name" value="P-loop containing nucleoside triphosphate hydrolases"/>
    <property type="match status" value="1"/>
</dbReference>
<feature type="domain" description="Disease resistance protein winged helix" evidence="9">
    <location>
        <begin position="441"/>
        <end position="512"/>
    </location>
</feature>
<dbReference type="Proteomes" id="UP001180020">
    <property type="component" value="Unassembled WGS sequence"/>
</dbReference>
<dbReference type="Gene3D" id="1.20.5.4130">
    <property type="match status" value="1"/>
</dbReference>
<dbReference type="PANTHER" id="PTHR23155:SF1205">
    <property type="entry name" value="DISEASE RESISTANCE PROTEIN RPM1"/>
    <property type="match status" value="1"/>
</dbReference>
<dbReference type="FunFam" id="3.40.50.300:FF:001091">
    <property type="entry name" value="Probable disease resistance protein At1g61300"/>
    <property type="match status" value="1"/>
</dbReference>
<keyword evidence="12" id="KW-1185">Reference proteome</keyword>
<dbReference type="Pfam" id="PF23559">
    <property type="entry name" value="WHD_DRP"/>
    <property type="match status" value="1"/>
</dbReference>
<reference evidence="11" key="1">
    <citation type="journal article" date="2023" name="Nat. Commun.">
        <title>Diploid and tetraploid genomes of Acorus and the evolution of monocots.</title>
        <authorList>
            <person name="Ma L."/>
            <person name="Liu K.W."/>
            <person name="Li Z."/>
            <person name="Hsiao Y.Y."/>
            <person name="Qi Y."/>
            <person name="Fu T."/>
            <person name="Tang G.D."/>
            <person name="Zhang D."/>
            <person name="Sun W.H."/>
            <person name="Liu D.K."/>
            <person name="Li Y."/>
            <person name="Chen G.Z."/>
            <person name="Liu X.D."/>
            <person name="Liao X.Y."/>
            <person name="Jiang Y.T."/>
            <person name="Yu X."/>
            <person name="Hao Y."/>
            <person name="Huang J."/>
            <person name="Zhao X.W."/>
            <person name="Ke S."/>
            <person name="Chen Y.Y."/>
            <person name="Wu W.L."/>
            <person name="Hsu J.L."/>
            <person name="Lin Y.F."/>
            <person name="Huang M.D."/>
            <person name="Li C.Y."/>
            <person name="Huang L."/>
            <person name="Wang Z.W."/>
            <person name="Zhao X."/>
            <person name="Zhong W.Y."/>
            <person name="Peng D.H."/>
            <person name="Ahmad S."/>
            <person name="Lan S."/>
            <person name="Zhang J.S."/>
            <person name="Tsai W.C."/>
            <person name="Van de Peer Y."/>
            <person name="Liu Z.J."/>
        </authorList>
    </citation>
    <scope>NUCLEOTIDE SEQUENCE</scope>
    <source>
        <strain evidence="11">CP</strain>
    </source>
</reference>
<dbReference type="GO" id="GO:0002758">
    <property type="term" value="P:innate immune response-activating signaling pathway"/>
    <property type="evidence" value="ECO:0007669"/>
    <property type="project" value="UniProtKB-ARBA"/>
</dbReference>
<dbReference type="Gene3D" id="1.10.8.430">
    <property type="entry name" value="Helical domain of apoptotic protease-activating factors"/>
    <property type="match status" value="1"/>
</dbReference>
<dbReference type="EMBL" id="JAUJYO010000008">
    <property type="protein sequence ID" value="KAK1310451.1"/>
    <property type="molecule type" value="Genomic_DNA"/>
</dbReference>
<gene>
    <name evidence="11" type="primary">RPM1</name>
    <name evidence="11" type="ORF">QJS10_CPA08g01861</name>
</gene>
<dbReference type="GO" id="GO:0042742">
    <property type="term" value="P:defense response to bacterium"/>
    <property type="evidence" value="ECO:0007669"/>
    <property type="project" value="UniProtKB-ARBA"/>
</dbReference>
<dbReference type="Gene3D" id="3.80.10.10">
    <property type="entry name" value="Ribonuclease Inhibitor"/>
    <property type="match status" value="2"/>
</dbReference>
<dbReference type="AlphaFoldDB" id="A0AAV9EAD5"/>
<evidence type="ECO:0000259" key="8">
    <source>
        <dbReference type="Pfam" id="PF18052"/>
    </source>
</evidence>
<dbReference type="Gene3D" id="1.10.10.10">
    <property type="entry name" value="Winged helix-like DNA-binding domain superfamily/Winged helix DNA-binding domain"/>
    <property type="match status" value="1"/>
</dbReference>
<dbReference type="Pfam" id="PF18052">
    <property type="entry name" value="Rx_N"/>
    <property type="match status" value="1"/>
</dbReference>
<feature type="domain" description="Disease resistance R13L4/SHOC-2-like LRR" evidence="10">
    <location>
        <begin position="558"/>
        <end position="887"/>
    </location>
</feature>
<feature type="domain" description="NB-ARC" evidence="7">
    <location>
        <begin position="179"/>
        <end position="354"/>
    </location>
</feature>
<keyword evidence="3" id="KW-0677">Repeat</keyword>
<dbReference type="GO" id="GO:0009626">
    <property type="term" value="P:plant-type hypersensitive response"/>
    <property type="evidence" value="ECO:0007669"/>
    <property type="project" value="UniProtKB-ARBA"/>
</dbReference>
<proteinExistence type="inferred from homology"/>
<dbReference type="PANTHER" id="PTHR23155">
    <property type="entry name" value="DISEASE RESISTANCE PROTEIN RP"/>
    <property type="match status" value="1"/>
</dbReference>
<dbReference type="InterPro" id="IPR042197">
    <property type="entry name" value="Apaf_helical"/>
</dbReference>
<evidence type="ECO:0000256" key="6">
    <source>
        <dbReference type="SAM" id="MobiDB-lite"/>
    </source>
</evidence>
<evidence type="ECO:0000256" key="5">
    <source>
        <dbReference type="ARBA" id="ARBA00022821"/>
    </source>
</evidence>
<evidence type="ECO:0000313" key="11">
    <source>
        <dbReference type="EMBL" id="KAK1310451.1"/>
    </source>
</evidence>
<dbReference type="Gene3D" id="3.40.50.300">
    <property type="entry name" value="P-loop containing nucleotide triphosphate hydrolases"/>
    <property type="match status" value="1"/>
</dbReference>
<dbReference type="InterPro" id="IPR002182">
    <property type="entry name" value="NB-ARC"/>
</dbReference>
<dbReference type="PRINTS" id="PR00364">
    <property type="entry name" value="DISEASERSIST"/>
</dbReference>
<reference evidence="11" key="2">
    <citation type="submission" date="2023-06" db="EMBL/GenBank/DDBJ databases">
        <authorList>
            <person name="Ma L."/>
            <person name="Liu K.-W."/>
            <person name="Li Z."/>
            <person name="Hsiao Y.-Y."/>
            <person name="Qi Y."/>
            <person name="Fu T."/>
            <person name="Tang G."/>
            <person name="Zhang D."/>
            <person name="Sun W.-H."/>
            <person name="Liu D.-K."/>
            <person name="Li Y."/>
            <person name="Chen G.-Z."/>
            <person name="Liu X.-D."/>
            <person name="Liao X.-Y."/>
            <person name="Jiang Y.-T."/>
            <person name="Yu X."/>
            <person name="Hao Y."/>
            <person name="Huang J."/>
            <person name="Zhao X.-W."/>
            <person name="Ke S."/>
            <person name="Chen Y.-Y."/>
            <person name="Wu W.-L."/>
            <person name="Hsu J.-L."/>
            <person name="Lin Y.-F."/>
            <person name="Huang M.-D."/>
            <person name="Li C.-Y."/>
            <person name="Huang L."/>
            <person name="Wang Z.-W."/>
            <person name="Zhao X."/>
            <person name="Zhong W.-Y."/>
            <person name="Peng D.-H."/>
            <person name="Ahmad S."/>
            <person name="Lan S."/>
            <person name="Zhang J.-S."/>
            <person name="Tsai W.-C."/>
            <person name="Van De Peer Y."/>
            <person name="Liu Z.-J."/>
        </authorList>
    </citation>
    <scope>NUCLEOTIDE SEQUENCE</scope>
    <source>
        <strain evidence="11">CP</strain>
        <tissue evidence="11">Leaves</tissue>
    </source>
</reference>
<dbReference type="InterPro" id="IPR032675">
    <property type="entry name" value="LRR_dom_sf"/>
</dbReference>
<dbReference type="InterPro" id="IPR027417">
    <property type="entry name" value="P-loop_NTPase"/>
</dbReference>
<keyword evidence="2" id="KW-0433">Leucine-rich repeat</keyword>
<evidence type="ECO:0000313" key="12">
    <source>
        <dbReference type="Proteomes" id="UP001180020"/>
    </source>
</evidence>
<dbReference type="FunFam" id="1.10.10.10:FF:000322">
    <property type="entry name" value="Probable disease resistance protein At1g63360"/>
    <property type="match status" value="1"/>
</dbReference>
<keyword evidence="5" id="KW-0611">Plant defense</keyword>
<dbReference type="Pfam" id="PF23598">
    <property type="entry name" value="LRR_14"/>
    <property type="match status" value="1"/>
</dbReference>
<organism evidence="11 12">
    <name type="scientific">Acorus calamus</name>
    <name type="common">Sweet flag</name>
    <dbReference type="NCBI Taxonomy" id="4465"/>
    <lineage>
        <taxon>Eukaryota</taxon>
        <taxon>Viridiplantae</taxon>
        <taxon>Streptophyta</taxon>
        <taxon>Embryophyta</taxon>
        <taxon>Tracheophyta</taxon>
        <taxon>Spermatophyta</taxon>
        <taxon>Magnoliopsida</taxon>
        <taxon>Liliopsida</taxon>
        <taxon>Acoraceae</taxon>
        <taxon>Acorus</taxon>
    </lineage>
</organism>
<sequence length="932" mass="106890">MADAAVNLLIDMLKPIIEKEARLLGGVHGEVEKIQRELQSMTAFLKDADRRKDDDNDNNNDDGDHGVKAWVSQVRDAAHDTQDAIEEYMFHLARRSRSGGGSRAIRFVLKSFRSNHLSTRHRIASRVQSIRSRVHEISSAAERYKFDREKQSTHREREPPRVAALFVDEADVVGIDAPREALLEWLTQGERKRVVVAVVAMAGMGKTTLVKKAFDHDKVKKLFDCVAWITVSQNFDMGEVLRSLIGDLFPQKKCPAPQNLGSMNDPQLMETLKAFLFNTSYLVMLDDVWDLGVWERIQYAFPDGENHRGRLVFTTRKLDVARACTEASGYVFELQPLRTKEAWELFCRRAFRREGGLCPDDLRDLSLNFVRRCGGLPLAIVAVGGLLAGKDKTMNEWDKVYRGLGWHLGMQHHLVEMKRIFLLSYNDLPYTHKSCFLYFSLFPEDCSIKCIKLVRLWIAEGFVESKHNLTLEEVANEYLDDLIKRSLIQVADVSSYGKVISCRIHDLVREVILSKARDENFTTFVGIDSGELYNMPRPRRLSVHHSFDLVSQESGFTHLRSLFTFGVTAAFTTYSLHRFFSGCRLLKVLDLDGMPIEKFPIEITSLLHLRYLSLRNTNISVIPESIRRLRNLETLDLKGTKVCKLPLEILKLRKLRHLLVYLYASYVYVSLDTIKGAKMPMKIGKLVELQKLSYLDLDGKPGQVKELKKLTQLKRLGILKLRSEDGRDLCDAIQKMKGLLAFSASSKDETELLDLRWVDEPPKLLQHLYLFGMLGDFPNWITKLMNLVKLRLRWTKLKNNLFEPLQNLPNLAELELLEAYDGEELCCGGGGFKKLKVLVMDQLNELRVVEIGKGAMVSLQKLSIQRCGKLEKVPLGIEYVAYLKELHLLDMPEEFIGRVRKYGGEDHSRVEHIQIIDTFYQRDGQFFHEVLK</sequence>